<name>A0A2N5Y2Q4_9GAMM</name>
<proteinExistence type="predicted"/>
<evidence type="ECO:0000256" key="2">
    <source>
        <dbReference type="PROSITE-ProRule" id="PRU00409"/>
    </source>
</evidence>
<keyword evidence="4" id="KW-0436">Ligase</keyword>
<dbReference type="GO" id="GO:0046872">
    <property type="term" value="F:metal ion binding"/>
    <property type="evidence" value="ECO:0007669"/>
    <property type="project" value="InterPro"/>
</dbReference>
<dbReference type="GO" id="GO:0009432">
    <property type="term" value="P:SOS response"/>
    <property type="evidence" value="ECO:0007669"/>
    <property type="project" value="TreeGrafter"/>
</dbReference>
<feature type="domain" description="ATP-grasp" evidence="3">
    <location>
        <begin position="287"/>
        <end position="479"/>
    </location>
</feature>
<dbReference type="AlphaFoldDB" id="A0A2N5Y2Q4"/>
<dbReference type="GO" id="GO:0005524">
    <property type="term" value="F:ATP binding"/>
    <property type="evidence" value="ECO:0007669"/>
    <property type="project" value="UniProtKB-UniRule"/>
</dbReference>
<evidence type="ECO:0000313" key="4">
    <source>
        <dbReference type="EMBL" id="PLW82680.1"/>
    </source>
</evidence>
<dbReference type="SUPFAM" id="SSF56059">
    <property type="entry name" value="Glutathione synthetase ATP-binding domain-like"/>
    <property type="match status" value="1"/>
</dbReference>
<dbReference type="Pfam" id="PF14401">
    <property type="entry name" value="RLAN"/>
    <property type="match status" value="1"/>
</dbReference>
<dbReference type="Gene3D" id="3.30.1490.20">
    <property type="entry name" value="ATP-grasp fold, A domain"/>
    <property type="match status" value="1"/>
</dbReference>
<accession>A0A2N5Y2Q4</accession>
<dbReference type="EMBL" id="PKLZ01000007">
    <property type="protein sequence ID" value="PLW82680.1"/>
    <property type="molecule type" value="Genomic_DNA"/>
</dbReference>
<dbReference type="PANTHER" id="PTHR21621">
    <property type="entry name" value="RIBOSOMAL PROTEIN S6 MODIFICATION PROTEIN"/>
    <property type="match status" value="1"/>
</dbReference>
<dbReference type="OrthoDB" id="9800957at2"/>
<sequence>MSSIYLILDDLSISHPGLPADAVISFDTYLKEHPIKGQKKTRIINLCNTDRYLSKGYYCSLLAEARGHKVLPSVNTLNDLGSQQLYLLQVDGLPVQLKKLSGEGDCADIRFKIYFGKTENPELKLLARKLFERFPCPILEVALLWQGSWQVQSVDPSGFEELNEAESGHFLDALEKFTQSLWRKPRQHKASRWDMAILVNPTEKLPPSDEKALRRMEKAATKVGFHVEFIGPADYARLSEFDALFIRETTGIDHHTYHFSRKAEIEGLVVMDDPTSILRCCNKVFLQDAFTYSGVPTPKTRIVSNNAPDDLDALEACFGYPLVLKIPNGSFSVGVSRAENRQQLASVLGDLLAKSALVIAQEFLYTDYDWRIGVLNNRPLYACRYFMAKDHWQIYDHGDDRIGSGGFETLPTYEVPRSVLNAALKAARIIGDGLYGVDIKQQGSKVYVIEINDNPSLEQGVEDKFIGDELYMQIMSEFARRLENRGR</sequence>
<dbReference type="PANTHER" id="PTHR21621:SF0">
    <property type="entry name" value="BETA-CITRYLGLUTAMATE SYNTHASE B-RELATED"/>
    <property type="match status" value="1"/>
</dbReference>
<dbReference type="GO" id="GO:0005737">
    <property type="term" value="C:cytoplasm"/>
    <property type="evidence" value="ECO:0007669"/>
    <property type="project" value="TreeGrafter"/>
</dbReference>
<dbReference type="GO" id="GO:0018169">
    <property type="term" value="F:ribosomal S6-glutamic acid ligase activity"/>
    <property type="evidence" value="ECO:0007669"/>
    <property type="project" value="TreeGrafter"/>
</dbReference>
<evidence type="ECO:0000313" key="5">
    <source>
        <dbReference type="Proteomes" id="UP000234845"/>
    </source>
</evidence>
<keyword evidence="2" id="KW-0547">Nucleotide-binding</keyword>
<dbReference type="InterPro" id="IPR025839">
    <property type="entry name" value="RLAN_dom"/>
</dbReference>
<evidence type="ECO:0000259" key="3">
    <source>
        <dbReference type="PROSITE" id="PS50975"/>
    </source>
</evidence>
<gene>
    <name evidence="4" type="ORF">CWI75_08850</name>
</gene>
<dbReference type="Gene3D" id="3.30.470.20">
    <property type="entry name" value="ATP-grasp fold, B domain"/>
    <property type="match status" value="1"/>
</dbReference>
<keyword evidence="2" id="KW-0067">ATP-binding</keyword>
<dbReference type="InterPro" id="IPR013651">
    <property type="entry name" value="ATP-grasp_RimK-type"/>
</dbReference>
<organism evidence="4 5">
    <name type="scientific">Kineobactrum sediminis</name>
    <dbReference type="NCBI Taxonomy" id="1905677"/>
    <lineage>
        <taxon>Bacteria</taxon>
        <taxon>Pseudomonadati</taxon>
        <taxon>Pseudomonadota</taxon>
        <taxon>Gammaproteobacteria</taxon>
        <taxon>Cellvibrionales</taxon>
        <taxon>Halieaceae</taxon>
        <taxon>Kineobactrum</taxon>
    </lineage>
</organism>
<reference evidence="5" key="1">
    <citation type="submission" date="2017-11" db="EMBL/GenBank/DDBJ databases">
        <title>The draft genome sequence of Chromatocurvus sp. F02.</title>
        <authorList>
            <person name="Du Z.-J."/>
            <person name="Chang Y.-Q."/>
        </authorList>
    </citation>
    <scope>NUCLEOTIDE SEQUENCE [LARGE SCALE GENOMIC DNA]</scope>
    <source>
        <strain evidence="5">F02</strain>
    </source>
</reference>
<comment type="caution">
    <text evidence="4">The sequence shown here is derived from an EMBL/GenBank/DDBJ whole genome shotgun (WGS) entry which is preliminary data.</text>
</comment>
<dbReference type="Pfam" id="PF08443">
    <property type="entry name" value="RimK"/>
    <property type="match status" value="1"/>
</dbReference>
<evidence type="ECO:0000256" key="1">
    <source>
        <dbReference type="ARBA" id="ARBA00023211"/>
    </source>
</evidence>
<dbReference type="PROSITE" id="PS50975">
    <property type="entry name" value="ATP_GRASP"/>
    <property type="match status" value="1"/>
</dbReference>
<dbReference type="Proteomes" id="UP000234845">
    <property type="component" value="Unassembled WGS sequence"/>
</dbReference>
<keyword evidence="5" id="KW-1185">Reference proteome</keyword>
<dbReference type="InterPro" id="IPR013815">
    <property type="entry name" value="ATP_grasp_subdomain_1"/>
</dbReference>
<dbReference type="RefSeq" id="WP_101521148.1">
    <property type="nucleotide sequence ID" value="NZ_PKLZ01000007.1"/>
</dbReference>
<dbReference type="InterPro" id="IPR011761">
    <property type="entry name" value="ATP-grasp"/>
</dbReference>
<protein>
    <submittedName>
        <fullName evidence="4">Carboxylate--amine ligase</fullName>
    </submittedName>
</protein>
<keyword evidence="1" id="KW-0464">Manganese</keyword>